<accession>A0AAV3R776</accession>
<reference evidence="1 2" key="1">
    <citation type="submission" date="2024-01" db="EMBL/GenBank/DDBJ databases">
        <title>The complete chloroplast genome sequence of Lithospermum erythrorhizon: insights into the phylogenetic relationship among Boraginaceae species and the maternal lineages of purple gromwells.</title>
        <authorList>
            <person name="Okada T."/>
            <person name="Watanabe K."/>
        </authorList>
    </citation>
    <scope>NUCLEOTIDE SEQUENCE [LARGE SCALE GENOMIC DNA]</scope>
</reference>
<evidence type="ECO:0000313" key="2">
    <source>
        <dbReference type="Proteomes" id="UP001454036"/>
    </source>
</evidence>
<protein>
    <submittedName>
        <fullName evidence="1">Uncharacterized protein</fullName>
    </submittedName>
</protein>
<name>A0AAV3R776_LITER</name>
<dbReference type="EMBL" id="BAABME010007460">
    <property type="protein sequence ID" value="GAA0170945.1"/>
    <property type="molecule type" value="Genomic_DNA"/>
</dbReference>
<gene>
    <name evidence="1" type="ORF">LIER_25096</name>
</gene>
<keyword evidence="2" id="KW-1185">Reference proteome</keyword>
<comment type="caution">
    <text evidence="1">The sequence shown here is derived from an EMBL/GenBank/DDBJ whole genome shotgun (WGS) entry which is preliminary data.</text>
</comment>
<evidence type="ECO:0000313" key="1">
    <source>
        <dbReference type="EMBL" id="GAA0170945.1"/>
    </source>
</evidence>
<dbReference type="Proteomes" id="UP001454036">
    <property type="component" value="Unassembled WGS sequence"/>
</dbReference>
<dbReference type="AlphaFoldDB" id="A0AAV3R776"/>
<organism evidence="1 2">
    <name type="scientific">Lithospermum erythrorhizon</name>
    <name type="common">Purple gromwell</name>
    <name type="synonym">Lithospermum officinale var. erythrorhizon</name>
    <dbReference type="NCBI Taxonomy" id="34254"/>
    <lineage>
        <taxon>Eukaryota</taxon>
        <taxon>Viridiplantae</taxon>
        <taxon>Streptophyta</taxon>
        <taxon>Embryophyta</taxon>
        <taxon>Tracheophyta</taxon>
        <taxon>Spermatophyta</taxon>
        <taxon>Magnoliopsida</taxon>
        <taxon>eudicotyledons</taxon>
        <taxon>Gunneridae</taxon>
        <taxon>Pentapetalae</taxon>
        <taxon>asterids</taxon>
        <taxon>lamiids</taxon>
        <taxon>Boraginales</taxon>
        <taxon>Boraginaceae</taxon>
        <taxon>Boraginoideae</taxon>
        <taxon>Lithospermeae</taxon>
        <taxon>Lithospermum</taxon>
    </lineage>
</organism>
<proteinExistence type="predicted"/>
<sequence length="137" mass="15891">MTLLCLSLTFFCLYAFGFGFAAHYYLVLVLSDGFSTSFLEYTPSYPFYRAQRRTWIRLCRSLQGKSLRELTDMADEVLTHFANGQAFNFTFVLALRHAMECYFEKVGSVLQTVSEAAYKRDFLLHVLEEALYEVEIV</sequence>